<gene>
    <name evidence="4" type="ORF">MSAN_00758800</name>
</gene>
<dbReference type="PANTHER" id="PTHR43439">
    <property type="entry name" value="PHENYLACETATE-COENZYME A LIGASE"/>
    <property type="match status" value="1"/>
</dbReference>
<name>A0A8H7DH54_9AGAR</name>
<dbReference type="Proteomes" id="UP000623467">
    <property type="component" value="Unassembled WGS sequence"/>
</dbReference>
<dbReference type="PANTHER" id="PTHR43439:SF2">
    <property type="entry name" value="ENZYME, PUTATIVE (JCVI)-RELATED"/>
    <property type="match status" value="1"/>
</dbReference>
<evidence type="ECO:0000313" key="5">
    <source>
        <dbReference type="Proteomes" id="UP000623467"/>
    </source>
</evidence>
<dbReference type="PROSITE" id="PS00455">
    <property type="entry name" value="AMP_BINDING"/>
    <property type="match status" value="1"/>
</dbReference>
<proteinExistence type="predicted"/>
<dbReference type="Pfam" id="PF23562">
    <property type="entry name" value="AMP-binding_C_3"/>
    <property type="match status" value="1"/>
</dbReference>
<evidence type="ECO:0000256" key="1">
    <source>
        <dbReference type="ARBA" id="ARBA00022450"/>
    </source>
</evidence>
<feature type="domain" description="AMP-dependent synthetase/ligase" evidence="3">
    <location>
        <begin position="16"/>
        <end position="356"/>
    </location>
</feature>
<keyword evidence="1" id="KW-0596">Phosphopantetheine</keyword>
<dbReference type="InterPro" id="IPR000873">
    <property type="entry name" value="AMP-dep_synth/lig_dom"/>
</dbReference>
<dbReference type="InterPro" id="IPR020845">
    <property type="entry name" value="AMP-binding_CS"/>
</dbReference>
<dbReference type="Gene3D" id="3.40.50.12780">
    <property type="entry name" value="N-terminal domain of ligase-like"/>
    <property type="match status" value="1"/>
</dbReference>
<evidence type="ECO:0000259" key="3">
    <source>
        <dbReference type="Pfam" id="PF00501"/>
    </source>
</evidence>
<keyword evidence="2" id="KW-0597">Phosphoprotein</keyword>
<dbReference type="SUPFAM" id="SSF56801">
    <property type="entry name" value="Acetyl-CoA synthetase-like"/>
    <property type="match status" value="1"/>
</dbReference>
<organism evidence="4 5">
    <name type="scientific">Mycena sanguinolenta</name>
    <dbReference type="NCBI Taxonomy" id="230812"/>
    <lineage>
        <taxon>Eukaryota</taxon>
        <taxon>Fungi</taxon>
        <taxon>Dikarya</taxon>
        <taxon>Basidiomycota</taxon>
        <taxon>Agaricomycotina</taxon>
        <taxon>Agaricomycetes</taxon>
        <taxon>Agaricomycetidae</taxon>
        <taxon>Agaricales</taxon>
        <taxon>Marasmiineae</taxon>
        <taxon>Mycenaceae</taxon>
        <taxon>Mycena</taxon>
    </lineage>
</organism>
<protein>
    <submittedName>
        <fullName evidence="4">Non-canonical non-ribosomal peptide synthetase FUB8</fullName>
    </submittedName>
</protein>
<dbReference type="AlphaFoldDB" id="A0A8H7DH54"/>
<dbReference type="InterPro" id="IPR051414">
    <property type="entry name" value="Adenylate-forming_Reductase"/>
</dbReference>
<comment type="caution">
    <text evidence="4">The sequence shown here is derived from an EMBL/GenBank/DDBJ whole genome shotgun (WGS) entry which is preliminary data.</text>
</comment>
<dbReference type="OrthoDB" id="429813at2759"/>
<dbReference type="SUPFAM" id="SSF53474">
    <property type="entry name" value="alpha/beta-Hydrolases"/>
    <property type="match status" value="1"/>
</dbReference>
<dbReference type="Pfam" id="PF00501">
    <property type="entry name" value="AMP-binding"/>
    <property type="match status" value="1"/>
</dbReference>
<dbReference type="Gene3D" id="3.40.50.1820">
    <property type="entry name" value="alpha/beta hydrolase"/>
    <property type="match status" value="1"/>
</dbReference>
<dbReference type="InterPro" id="IPR029058">
    <property type="entry name" value="AB_hydrolase_fold"/>
</dbReference>
<accession>A0A8H7DH54</accession>
<sequence>MCSDPKFAMNIPQALAHNCETNPSGPFYVYVEPSTGKLVTITQLEFARATHRAASIVRPSGGGSDGEVVAIIALSDTVLFQAIVVGLMTAKLIPFPISPRNSPAGIFQLLRASSCHRIIATCITLAPLIAALHQHVAETDSDFALNVEEIPLLSAVYPNLGAEMTACSFQPYSASIQSLASSPDDIALYMHSSGSTGFPKAIAQTHRAVMGWTTLPPIAETRLYLEKPLANMALPPFHLFGISCQILQPLFGSPAAVYPPTATSPSALPVTPTPDNILEHARKTKCRTLTAVPALLAIWFKSPEAVEYLATLHTVVWSGGPLPQRIGDGLVNAGVNLLSGYGTTETGALSVARRSEEDEKEWAWFQLPDMIKARWVPRGDDTFECQILTSEIYAPSVENLPDVRGYATSDLCVNHPQKKHLWRVIGRIDDAIVHTSGEKTNPAPMEDIVLSSPLVAGAVVFGTERPQTGILVETIPSVQIDVKDVHQVAELRNKIWPIIEEANAIAPAFSRIFKEMVLFSSLNKPLPRAAKGSVLRKAALALYTEEINSIFRAVEDQTSSSNSMKPPSAWEAVILEPWLLELANNVSNNSVISATKNLFEQGFDSLTATIFRLHIIHTLRALEKPVFVRAATAIEQNLVYSRPSIIQLSAYLEDLVHGTAADNLVTDRGSLPQSEEAIVELRTGDGIPLILFPGATGRLPLWGLRFNFTGTLWGLQMTDSTPTTSLAALTAFIVERITEKQPTGPYRLATFSGSSVTGIAVAKLLEESGQDVLQLTFIDHFPLLWTLEDQEITLRDPNVSVVVDKTIPQILQLIRKDPLYDGGSRQLKNLEAVILADAEVIARTKRLAAPLIEFLADFYSPLVERSSSSFTDAFTTWISSVKAPFTVIIAEFGMIHTVPEGLRNLWSDLGAGRCPKSVRQHFIDGVGHYGIFADDRVGAFLEQY</sequence>
<reference evidence="4" key="1">
    <citation type="submission" date="2020-05" db="EMBL/GenBank/DDBJ databases">
        <title>Mycena genomes resolve the evolution of fungal bioluminescence.</title>
        <authorList>
            <person name="Tsai I.J."/>
        </authorList>
    </citation>
    <scope>NUCLEOTIDE SEQUENCE</scope>
    <source>
        <strain evidence="4">160909Yilan</strain>
    </source>
</reference>
<dbReference type="EMBL" id="JACAZH010000004">
    <property type="protein sequence ID" value="KAF7371231.1"/>
    <property type="molecule type" value="Genomic_DNA"/>
</dbReference>
<evidence type="ECO:0000256" key="2">
    <source>
        <dbReference type="ARBA" id="ARBA00022553"/>
    </source>
</evidence>
<evidence type="ECO:0000313" key="4">
    <source>
        <dbReference type="EMBL" id="KAF7371231.1"/>
    </source>
</evidence>
<dbReference type="InterPro" id="IPR042099">
    <property type="entry name" value="ANL_N_sf"/>
</dbReference>
<keyword evidence="5" id="KW-1185">Reference proteome</keyword>